<dbReference type="InterPro" id="IPR012328">
    <property type="entry name" value="Chalcone/stilbene_synt_C"/>
</dbReference>
<dbReference type="InterPro" id="IPR011141">
    <property type="entry name" value="Polyketide_synthase_type-III"/>
</dbReference>
<keyword evidence="3 5" id="KW-0012">Acyltransferase</keyword>
<dbReference type="GO" id="GO:0016747">
    <property type="term" value="F:acyltransferase activity, transferring groups other than amino-acyl groups"/>
    <property type="evidence" value="ECO:0007669"/>
    <property type="project" value="InterPro"/>
</dbReference>
<sequence length="393" mass="42815">MAGASSLDEIRKAQRADGPAGILAIGTANPAYHVIQAEYPDYYFRITDSEHMTDLKEKFKRMCDKSMIRKRHMHLTEEFLKENPNMCAYMAPSLDARQDIVVVEVPKLGKEAAVKAIKEWGQPKSKITHVVFCTTSGVDMPGADYQLTKLLGLRPSVKRLMMYQQGCFAGGTVLRLAKDLAENNRGARVLVVCSEITAVTFRGPSDTHLDSLVGQALFSDGAAALIVGSDPDASVGEKPIFEMVSVAQTILPDSDGAIDGHLREVGLTFHLLKDVPGLISKNIEKSLDEAFKPLGISDWNSLFWIAHPGGPAILDQVEIKLGLKAEKMRATRHVLSEYGNMSSACVLFILDEMRRKSAEDGVATTGEGLEWGVLFGFGSGLTVETVVLHSVPL</sequence>
<dbReference type="CDD" id="cd00831">
    <property type="entry name" value="CHS_like"/>
    <property type="match status" value="1"/>
</dbReference>
<evidence type="ECO:0000256" key="3">
    <source>
        <dbReference type="ARBA" id="ARBA00023315"/>
    </source>
</evidence>
<dbReference type="SUPFAM" id="SSF53901">
    <property type="entry name" value="Thiolase-like"/>
    <property type="match status" value="2"/>
</dbReference>
<evidence type="ECO:0000259" key="6">
    <source>
        <dbReference type="Pfam" id="PF00195"/>
    </source>
</evidence>
<evidence type="ECO:0000256" key="5">
    <source>
        <dbReference type="RuleBase" id="RU003633"/>
    </source>
</evidence>
<feature type="active site" description="Acyl-thioester intermediate" evidence="4">
    <location>
        <position position="167"/>
    </location>
</feature>
<comment type="similarity">
    <text evidence="1 5">Belongs to the thiolase-like superfamily. Chalcone/stilbene synthases family.</text>
</comment>
<dbReference type="GO" id="GO:0005783">
    <property type="term" value="C:endoplasmic reticulum"/>
    <property type="evidence" value="ECO:0007669"/>
    <property type="project" value="UniProtKB-ARBA"/>
</dbReference>
<proteinExistence type="inferred from homology"/>
<accession>A0A173QPF6</accession>
<dbReference type="PIRSF" id="PIRSF000451">
    <property type="entry name" value="PKS_III"/>
    <property type="match status" value="1"/>
</dbReference>
<evidence type="ECO:0000256" key="2">
    <source>
        <dbReference type="ARBA" id="ARBA00022679"/>
    </source>
</evidence>
<dbReference type="FunFam" id="3.40.47.10:FF:000014">
    <property type="entry name" value="Chalcone synthase 1"/>
    <property type="match status" value="1"/>
</dbReference>
<feature type="domain" description="Chalcone/stilbene synthase N-terminal" evidence="6">
    <location>
        <begin position="8"/>
        <end position="231"/>
    </location>
</feature>
<dbReference type="InterPro" id="IPR016039">
    <property type="entry name" value="Thiolase-like"/>
</dbReference>
<dbReference type="Pfam" id="PF00195">
    <property type="entry name" value="Chal_sti_synt_N"/>
    <property type="match status" value="1"/>
</dbReference>
<gene>
    <name evidence="8" type="primary">chs</name>
</gene>
<dbReference type="PANTHER" id="PTHR11877">
    <property type="entry name" value="HYDROXYMETHYLGLUTARYL-COA SYNTHASE"/>
    <property type="match status" value="1"/>
</dbReference>
<evidence type="ECO:0000313" key="8">
    <source>
        <dbReference type="EMBL" id="CDU45748.1"/>
    </source>
</evidence>
<dbReference type="EMBL" id="LK937541">
    <property type="protein sequence ID" value="CDU45748.1"/>
    <property type="molecule type" value="Genomic_DNA"/>
</dbReference>
<dbReference type="PROSITE" id="PS00441">
    <property type="entry name" value="CHALCONE_SYNTH"/>
    <property type="match status" value="1"/>
</dbReference>
<evidence type="ECO:0000256" key="4">
    <source>
        <dbReference type="PIRSR" id="PIRSR000451-1"/>
    </source>
</evidence>
<dbReference type="Gene3D" id="3.40.47.10">
    <property type="match status" value="2"/>
</dbReference>
<organism evidence="8">
    <name type="scientific">Lepidium hirtum</name>
    <dbReference type="NCBI Taxonomy" id="153451"/>
    <lineage>
        <taxon>Eukaryota</taxon>
        <taxon>Viridiplantae</taxon>
        <taxon>Streptophyta</taxon>
        <taxon>Embryophyta</taxon>
        <taxon>Tracheophyta</taxon>
        <taxon>Spermatophyta</taxon>
        <taxon>Magnoliopsida</taxon>
        <taxon>eudicotyledons</taxon>
        <taxon>Gunneridae</taxon>
        <taxon>Pentapetalae</taxon>
        <taxon>rosids</taxon>
        <taxon>malvids</taxon>
        <taxon>Brassicales</taxon>
        <taxon>Brassicaceae</taxon>
        <taxon>Lepidieae</taxon>
        <taxon>Lepidium</taxon>
    </lineage>
</organism>
<name>A0A173QPF6_9BRAS</name>
<dbReference type="AlphaFoldDB" id="A0A173QPF6"/>
<dbReference type="FunFam" id="3.40.47.10:FF:000025">
    <property type="entry name" value="Chalcone synthase 2"/>
    <property type="match status" value="1"/>
</dbReference>
<dbReference type="Pfam" id="PF02797">
    <property type="entry name" value="Chal_sti_synt_C"/>
    <property type="match status" value="1"/>
</dbReference>
<feature type="domain" description="Chalcone/stilbene synthase C-terminal" evidence="7">
    <location>
        <begin position="242"/>
        <end position="392"/>
    </location>
</feature>
<keyword evidence="2 5" id="KW-0808">Transferase</keyword>
<dbReference type="InterPro" id="IPR018088">
    <property type="entry name" value="Chalcone/stilbene_synthase_AS"/>
</dbReference>
<evidence type="ECO:0000259" key="7">
    <source>
        <dbReference type="Pfam" id="PF02797"/>
    </source>
</evidence>
<evidence type="ECO:0000256" key="1">
    <source>
        <dbReference type="ARBA" id="ARBA00005531"/>
    </source>
</evidence>
<protein>
    <submittedName>
        <fullName evidence="8">Chalcone synthase</fullName>
    </submittedName>
</protein>
<reference evidence="8" key="1">
    <citation type="submission" date="2014-05" db="EMBL/GenBank/DDBJ databases">
        <authorList>
            <person name="Chronopoulou M."/>
        </authorList>
    </citation>
    <scope>NUCLEOTIDE SEQUENCE</scope>
</reference>
<dbReference type="PANTHER" id="PTHR11877:SF14">
    <property type="entry name" value="CHALCONE SYNTHASE"/>
    <property type="match status" value="1"/>
</dbReference>
<dbReference type="GO" id="GO:0030639">
    <property type="term" value="P:polyketide biosynthetic process"/>
    <property type="evidence" value="ECO:0007669"/>
    <property type="project" value="TreeGrafter"/>
</dbReference>
<dbReference type="InterPro" id="IPR001099">
    <property type="entry name" value="Chalcone/stilbene_synt_N"/>
</dbReference>